<dbReference type="EMBL" id="BJMM01000002">
    <property type="protein sequence ID" value="GEB47727.1"/>
    <property type="molecule type" value="Genomic_DNA"/>
</dbReference>
<gene>
    <name evidence="1" type="ORF">SCA03_02780</name>
</gene>
<accession>A0A4Y3QSR2</accession>
<name>A0A4Y3QSR2_STRCI</name>
<organism evidence="1 2">
    <name type="scientific">Streptomyces cacaoi</name>
    <dbReference type="NCBI Taxonomy" id="1898"/>
    <lineage>
        <taxon>Bacteria</taxon>
        <taxon>Bacillati</taxon>
        <taxon>Actinomycetota</taxon>
        <taxon>Actinomycetes</taxon>
        <taxon>Kitasatosporales</taxon>
        <taxon>Streptomycetaceae</taxon>
        <taxon>Streptomyces</taxon>
    </lineage>
</organism>
<dbReference type="InterPro" id="IPR017211">
    <property type="entry name" value="UCP037465_Znf"/>
</dbReference>
<dbReference type="OrthoDB" id="4244404at2"/>
<dbReference type="RefSeq" id="WP_030878126.1">
    <property type="nucleotide sequence ID" value="NZ_BJMM01000002.1"/>
</dbReference>
<protein>
    <recommendedName>
        <fullName evidence="3">DUF2180 family protein</fullName>
    </recommendedName>
</protein>
<evidence type="ECO:0000313" key="1">
    <source>
        <dbReference type="EMBL" id="GEB47727.1"/>
    </source>
</evidence>
<proteinExistence type="predicted"/>
<evidence type="ECO:0008006" key="3">
    <source>
        <dbReference type="Google" id="ProtNLM"/>
    </source>
</evidence>
<dbReference type="Pfam" id="PF09947">
    <property type="entry name" value="DUF2180"/>
    <property type="match status" value="1"/>
</dbReference>
<dbReference type="Proteomes" id="UP000319210">
    <property type="component" value="Unassembled WGS sequence"/>
</dbReference>
<dbReference type="AlphaFoldDB" id="A0A4Y3QSR2"/>
<sequence length="71" mass="8011">MHCYDCHQEGKETTALAVCRDCGAGVCSRHLRPDPEPVRRSTSSGQVWSGQESRRMICETCHRTYLNERGA</sequence>
<evidence type="ECO:0000313" key="2">
    <source>
        <dbReference type="Proteomes" id="UP000319210"/>
    </source>
</evidence>
<reference evidence="1 2" key="1">
    <citation type="submission" date="2019-06" db="EMBL/GenBank/DDBJ databases">
        <title>Whole genome shotgun sequence of Streptomyces cacaoi subsp. cacaoi NBRC 12748.</title>
        <authorList>
            <person name="Hosoyama A."/>
            <person name="Uohara A."/>
            <person name="Ohji S."/>
            <person name="Ichikawa N."/>
        </authorList>
    </citation>
    <scope>NUCLEOTIDE SEQUENCE [LARGE SCALE GENOMIC DNA]</scope>
    <source>
        <strain evidence="1 2">NBRC 12748</strain>
    </source>
</reference>
<keyword evidence="2" id="KW-1185">Reference proteome</keyword>
<comment type="caution">
    <text evidence="1">The sequence shown here is derived from an EMBL/GenBank/DDBJ whole genome shotgun (WGS) entry which is preliminary data.</text>
</comment>